<evidence type="ECO:0000256" key="1">
    <source>
        <dbReference type="ARBA" id="ARBA00001970"/>
    </source>
</evidence>
<evidence type="ECO:0000259" key="14">
    <source>
        <dbReference type="Pfam" id="PF01292"/>
    </source>
</evidence>
<dbReference type="EMBL" id="FYEH01000004">
    <property type="protein sequence ID" value="SNB64642.1"/>
    <property type="molecule type" value="Genomic_DNA"/>
</dbReference>
<feature type="transmembrane region" description="Helical" evidence="13">
    <location>
        <begin position="21"/>
        <end position="44"/>
    </location>
</feature>
<evidence type="ECO:0000256" key="7">
    <source>
        <dbReference type="ARBA" id="ARBA00022723"/>
    </source>
</evidence>
<dbReference type="InterPro" id="IPR052168">
    <property type="entry name" value="Cytochrome_b561_oxidase"/>
</dbReference>
<sequence>MAERVGAGETRLVERYDGVTIGLHWLTALLVVLLFVMAEVWGFLPRGTWLRHQLQVFHVSFGILLTAVLVFRLLWKATAGRRLPLTGRGVIDRAARGLHHLFYVLLVLQLVLGWAFRWAQVEEFTFFKIFDVPQILTDPSAYRSTFGMLHNYVAWTIIVLAGVHALAALVHHYLLRDGVLRRMLPGV</sequence>
<protein>
    <submittedName>
        <fullName evidence="15">Cytochrome b561</fullName>
    </submittedName>
</protein>
<keyword evidence="11 13" id="KW-0472">Membrane</keyword>
<dbReference type="RefSeq" id="WP_088560703.1">
    <property type="nucleotide sequence ID" value="NZ_FYEH01000004.1"/>
</dbReference>
<evidence type="ECO:0000313" key="15">
    <source>
        <dbReference type="EMBL" id="SNB64642.1"/>
    </source>
</evidence>
<evidence type="ECO:0000256" key="8">
    <source>
        <dbReference type="ARBA" id="ARBA00022982"/>
    </source>
</evidence>
<keyword evidence="5" id="KW-0349">Heme</keyword>
<keyword evidence="7" id="KW-0479">Metal-binding</keyword>
<feature type="transmembrane region" description="Helical" evidence="13">
    <location>
        <begin position="101"/>
        <end position="119"/>
    </location>
</feature>
<evidence type="ECO:0000256" key="6">
    <source>
        <dbReference type="ARBA" id="ARBA00022692"/>
    </source>
</evidence>
<comment type="cofactor">
    <cofactor evidence="1">
        <name>heme b</name>
        <dbReference type="ChEBI" id="CHEBI:60344"/>
    </cofactor>
</comment>
<evidence type="ECO:0000256" key="13">
    <source>
        <dbReference type="SAM" id="Phobius"/>
    </source>
</evidence>
<comment type="subcellular location">
    <subcellularLocation>
        <location evidence="2">Cell membrane</location>
        <topology evidence="2">Multi-pass membrane protein</topology>
    </subcellularLocation>
</comment>
<dbReference type="PANTHER" id="PTHR30529">
    <property type="entry name" value="CYTOCHROME B561"/>
    <property type="match status" value="1"/>
</dbReference>
<keyword evidence="8" id="KW-0249">Electron transport</keyword>
<evidence type="ECO:0000256" key="3">
    <source>
        <dbReference type="ARBA" id="ARBA00022448"/>
    </source>
</evidence>
<dbReference type="Pfam" id="PF01292">
    <property type="entry name" value="Ni_hydr_CYTB"/>
    <property type="match status" value="1"/>
</dbReference>
<evidence type="ECO:0000313" key="16">
    <source>
        <dbReference type="Proteomes" id="UP000197065"/>
    </source>
</evidence>
<evidence type="ECO:0000256" key="5">
    <source>
        <dbReference type="ARBA" id="ARBA00022617"/>
    </source>
</evidence>
<name>A0A212QY56_9PROT</name>
<keyword evidence="6 13" id="KW-0812">Transmembrane</keyword>
<reference evidence="15 16" key="1">
    <citation type="submission" date="2017-06" db="EMBL/GenBank/DDBJ databases">
        <authorList>
            <person name="Kim H.J."/>
            <person name="Triplett B.A."/>
        </authorList>
    </citation>
    <scope>NUCLEOTIDE SEQUENCE [LARGE SCALE GENOMIC DNA]</scope>
    <source>
        <strain evidence="15 16">B29T1</strain>
    </source>
</reference>
<keyword evidence="10" id="KW-0408">Iron</keyword>
<dbReference type="InterPro" id="IPR011577">
    <property type="entry name" value="Cyt_b561_bac/Ni-Hgenase"/>
</dbReference>
<gene>
    <name evidence="15" type="ORF">SAMN07250955_104116</name>
</gene>
<keyword evidence="3" id="KW-0813">Transport</keyword>
<feature type="domain" description="Cytochrome b561 bacterial/Ni-hydrogenase" evidence="14">
    <location>
        <begin position="15"/>
        <end position="186"/>
    </location>
</feature>
<proteinExistence type="inferred from homology"/>
<dbReference type="Proteomes" id="UP000197065">
    <property type="component" value="Unassembled WGS sequence"/>
</dbReference>
<dbReference type="PANTHER" id="PTHR30529:SF1">
    <property type="entry name" value="CYTOCHROME B561 HOMOLOG 2"/>
    <property type="match status" value="1"/>
</dbReference>
<evidence type="ECO:0000256" key="11">
    <source>
        <dbReference type="ARBA" id="ARBA00023136"/>
    </source>
</evidence>
<feature type="transmembrane region" description="Helical" evidence="13">
    <location>
        <begin position="152"/>
        <end position="175"/>
    </location>
</feature>
<organism evidence="15 16">
    <name type="scientific">Arboricoccus pini</name>
    <dbReference type="NCBI Taxonomy" id="1963835"/>
    <lineage>
        <taxon>Bacteria</taxon>
        <taxon>Pseudomonadati</taxon>
        <taxon>Pseudomonadota</taxon>
        <taxon>Alphaproteobacteria</taxon>
        <taxon>Geminicoccales</taxon>
        <taxon>Geminicoccaceae</taxon>
        <taxon>Arboricoccus</taxon>
    </lineage>
</organism>
<evidence type="ECO:0000256" key="2">
    <source>
        <dbReference type="ARBA" id="ARBA00004651"/>
    </source>
</evidence>
<feature type="transmembrane region" description="Helical" evidence="13">
    <location>
        <begin position="56"/>
        <end position="75"/>
    </location>
</feature>
<accession>A0A212QY56</accession>
<dbReference type="GO" id="GO:0009055">
    <property type="term" value="F:electron transfer activity"/>
    <property type="evidence" value="ECO:0007669"/>
    <property type="project" value="InterPro"/>
</dbReference>
<dbReference type="OrthoDB" id="1247465at2"/>
<keyword evidence="9 13" id="KW-1133">Transmembrane helix</keyword>
<dbReference type="Gene3D" id="1.20.950.20">
    <property type="entry name" value="Transmembrane di-heme cytochromes, Chain C"/>
    <property type="match status" value="1"/>
</dbReference>
<comment type="similarity">
    <text evidence="12">Belongs to the cytochrome b561 family.</text>
</comment>
<dbReference type="GO" id="GO:0005886">
    <property type="term" value="C:plasma membrane"/>
    <property type="evidence" value="ECO:0007669"/>
    <property type="project" value="UniProtKB-SubCell"/>
</dbReference>
<dbReference type="SUPFAM" id="SSF81342">
    <property type="entry name" value="Transmembrane di-heme cytochromes"/>
    <property type="match status" value="1"/>
</dbReference>
<evidence type="ECO:0000256" key="4">
    <source>
        <dbReference type="ARBA" id="ARBA00022475"/>
    </source>
</evidence>
<dbReference type="GO" id="GO:0020037">
    <property type="term" value="F:heme binding"/>
    <property type="evidence" value="ECO:0007669"/>
    <property type="project" value="TreeGrafter"/>
</dbReference>
<dbReference type="GO" id="GO:0046872">
    <property type="term" value="F:metal ion binding"/>
    <property type="evidence" value="ECO:0007669"/>
    <property type="project" value="UniProtKB-KW"/>
</dbReference>
<dbReference type="InterPro" id="IPR016174">
    <property type="entry name" value="Di-haem_cyt_TM"/>
</dbReference>
<evidence type="ECO:0000256" key="9">
    <source>
        <dbReference type="ARBA" id="ARBA00022989"/>
    </source>
</evidence>
<evidence type="ECO:0000256" key="10">
    <source>
        <dbReference type="ARBA" id="ARBA00023004"/>
    </source>
</evidence>
<dbReference type="GO" id="GO:0022904">
    <property type="term" value="P:respiratory electron transport chain"/>
    <property type="evidence" value="ECO:0007669"/>
    <property type="project" value="InterPro"/>
</dbReference>
<keyword evidence="4" id="KW-1003">Cell membrane</keyword>
<keyword evidence="16" id="KW-1185">Reference proteome</keyword>
<dbReference type="AlphaFoldDB" id="A0A212QY56"/>
<evidence type="ECO:0000256" key="12">
    <source>
        <dbReference type="ARBA" id="ARBA00037975"/>
    </source>
</evidence>